<name>A0A250AYX1_9GAMM</name>
<accession>A0A250AYX1</accession>
<dbReference type="Proteomes" id="UP000217182">
    <property type="component" value="Chromosome"/>
</dbReference>
<keyword evidence="7" id="KW-1185">Reference proteome</keyword>
<keyword evidence="3" id="KW-0238">DNA-binding</keyword>
<proteinExistence type="inferred from homology"/>
<evidence type="ECO:0000256" key="3">
    <source>
        <dbReference type="ARBA" id="ARBA00023125"/>
    </source>
</evidence>
<dbReference type="EMBL" id="CP014136">
    <property type="protein sequence ID" value="ATA19183.1"/>
    <property type="molecule type" value="Genomic_DNA"/>
</dbReference>
<dbReference type="GO" id="GO:0003677">
    <property type="term" value="F:DNA binding"/>
    <property type="evidence" value="ECO:0007669"/>
    <property type="project" value="UniProtKB-KW"/>
</dbReference>
<feature type="domain" description="HTH lysR-type" evidence="5">
    <location>
        <begin position="1"/>
        <end position="58"/>
    </location>
</feature>
<dbReference type="Gene3D" id="1.10.10.10">
    <property type="entry name" value="Winged helix-like DNA-binding domain superfamily/Winged helix DNA-binding domain"/>
    <property type="match status" value="1"/>
</dbReference>
<dbReference type="AlphaFoldDB" id="A0A250AYX1"/>
<dbReference type="InterPro" id="IPR000847">
    <property type="entry name" value="LysR_HTH_N"/>
</dbReference>
<gene>
    <name evidence="6" type="ORF">AWC35_07365</name>
</gene>
<dbReference type="KEGG" id="gqu:AWC35_07365"/>
<dbReference type="CDD" id="cd08414">
    <property type="entry name" value="PBP2_LTTR_aromatics_like"/>
    <property type="match status" value="1"/>
</dbReference>
<dbReference type="PROSITE" id="PS50931">
    <property type="entry name" value="HTH_LYSR"/>
    <property type="match status" value="1"/>
</dbReference>
<dbReference type="PRINTS" id="PR00039">
    <property type="entry name" value="HTHLYSR"/>
</dbReference>
<evidence type="ECO:0000259" key="5">
    <source>
        <dbReference type="PROSITE" id="PS50931"/>
    </source>
</evidence>
<dbReference type="PANTHER" id="PTHR30346">
    <property type="entry name" value="TRANSCRIPTIONAL DUAL REGULATOR HCAR-RELATED"/>
    <property type="match status" value="1"/>
</dbReference>
<keyword evidence="2" id="KW-0805">Transcription regulation</keyword>
<comment type="similarity">
    <text evidence="1">Belongs to the LysR transcriptional regulatory family.</text>
</comment>
<evidence type="ECO:0000256" key="4">
    <source>
        <dbReference type="ARBA" id="ARBA00023163"/>
    </source>
</evidence>
<dbReference type="OrthoDB" id="9067838at2"/>
<dbReference type="SUPFAM" id="SSF46785">
    <property type="entry name" value="Winged helix' DNA-binding domain"/>
    <property type="match status" value="1"/>
</dbReference>
<dbReference type="RefSeq" id="WP_095845786.1">
    <property type="nucleotide sequence ID" value="NZ_CP014136.1"/>
</dbReference>
<sequence>MDIKLLKAMAALADQGSYRLAAEVLCISQPALTKQIQLLELQFGFPVFIRGRHGATLTTGGQRLYARAKSLLGEYDALLLHAGYIAAGSAGELALGFGLSFFGLAPQVIMAFRERFPGVSIRLDDIPSDVQCADIRAGRLHAGFVRLPVVAPLDAVALLTEKLLLAVPAMPALAIPDNQPELAMAKHPLLQLAPHRGRGLATQINRFLASRAIAPAVGQYASDIHTLLALVAAGNGCALIPQGALSITPPGIRFVHLSGPHTSWQAGLAWNSEIRDPLRDNFIKTARQIAGELTPGRQDQ</sequence>
<organism evidence="6 7">
    <name type="scientific">Gibbsiella quercinecans</name>
    <dbReference type="NCBI Taxonomy" id="929813"/>
    <lineage>
        <taxon>Bacteria</taxon>
        <taxon>Pseudomonadati</taxon>
        <taxon>Pseudomonadota</taxon>
        <taxon>Gammaproteobacteria</taxon>
        <taxon>Enterobacterales</taxon>
        <taxon>Yersiniaceae</taxon>
        <taxon>Gibbsiella</taxon>
    </lineage>
</organism>
<dbReference type="InterPro" id="IPR005119">
    <property type="entry name" value="LysR_subst-bd"/>
</dbReference>
<reference evidence="6 7" key="1">
    <citation type="submission" date="2016-01" db="EMBL/GenBank/DDBJ databases">
        <authorList>
            <person name="Oliw E.H."/>
        </authorList>
    </citation>
    <scope>NUCLEOTIDE SEQUENCE [LARGE SCALE GENOMIC DNA]</scope>
    <source>
        <strain evidence="6 7">FRB97</strain>
    </source>
</reference>
<protein>
    <recommendedName>
        <fullName evidence="5">HTH lysR-type domain-containing protein</fullName>
    </recommendedName>
</protein>
<evidence type="ECO:0000313" key="6">
    <source>
        <dbReference type="EMBL" id="ATA19183.1"/>
    </source>
</evidence>
<evidence type="ECO:0000313" key="7">
    <source>
        <dbReference type="Proteomes" id="UP000217182"/>
    </source>
</evidence>
<dbReference type="GO" id="GO:0003700">
    <property type="term" value="F:DNA-binding transcription factor activity"/>
    <property type="evidence" value="ECO:0007669"/>
    <property type="project" value="InterPro"/>
</dbReference>
<evidence type="ECO:0000256" key="1">
    <source>
        <dbReference type="ARBA" id="ARBA00009437"/>
    </source>
</evidence>
<dbReference type="InterPro" id="IPR036390">
    <property type="entry name" value="WH_DNA-bd_sf"/>
</dbReference>
<dbReference type="SUPFAM" id="SSF53850">
    <property type="entry name" value="Periplasmic binding protein-like II"/>
    <property type="match status" value="1"/>
</dbReference>
<dbReference type="InterPro" id="IPR036388">
    <property type="entry name" value="WH-like_DNA-bd_sf"/>
</dbReference>
<dbReference type="GO" id="GO:0032993">
    <property type="term" value="C:protein-DNA complex"/>
    <property type="evidence" value="ECO:0007669"/>
    <property type="project" value="TreeGrafter"/>
</dbReference>
<dbReference type="Gene3D" id="3.40.190.10">
    <property type="entry name" value="Periplasmic binding protein-like II"/>
    <property type="match status" value="2"/>
</dbReference>
<dbReference type="PANTHER" id="PTHR30346:SF17">
    <property type="entry name" value="LYSR FAMILY TRANSCRIPTIONAL REGULATOR"/>
    <property type="match status" value="1"/>
</dbReference>
<dbReference type="Pfam" id="PF00126">
    <property type="entry name" value="HTH_1"/>
    <property type="match status" value="1"/>
</dbReference>
<evidence type="ECO:0000256" key="2">
    <source>
        <dbReference type="ARBA" id="ARBA00023015"/>
    </source>
</evidence>
<keyword evidence="4" id="KW-0804">Transcription</keyword>
<dbReference type="Pfam" id="PF03466">
    <property type="entry name" value="LysR_substrate"/>
    <property type="match status" value="1"/>
</dbReference>